<evidence type="ECO:0000256" key="1">
    <source>
        <dbReference type="SAM" id="Coils"/>
    </source>
</evidence>
<sequence>MASGCSKPKIKNGVAMLTNDELIAAVEQNSEVSKYFREMFAKEEDLKSLETENAKLKEDLKKAKEDLDAAEKASEEIKQKLDDAQEQLSSYRLAEARAKRESLISETLKEVKIKPEYVFEDMHERWLEIKEDEEVVKRIKSFANHVKEKLAKNFEGLAPVINPSEEETKEDQSSSPRLFNLSTEELRKVVG</sequence>
<feature type="coiled-coil region" evidence="1">
    <location>
        <begin position="39"/>
        <end position="101"/>
    </location>
</feature>
<evidence type="ECO:0000256" key="2">
    <source>
        <dbReference type="SAM" id="MobiDB-lite"/>
    </source>
</evidence>
<organism evidence="3">
    <name type="scientific">candidate division WOR-3 bacterium</name>
    <dbReference type="NCBI Taxonomy" id="2052148"/>
    <lineage>
        <taxon>Bacteria</taxon>
        <taxon>Bacteria division WOR-3</taxon>
    </lineage>
</organism>
<name>A0A7V0LU03_UNCW3</name>
<evidence type="ECO:0000313" key="3">
    <source>
        <dbReference type="EMBL" id="HDL60122.1"/>
    </source>
</evidence>
<feature type="region of interest" description="Disordered" evidence="2">
    <location>
        <begin position="157"/>
        <end position="179"/>
    </location>
</feature>
<dbReference type="EMBL" id="DRDR01000069">
    <property type="protein sequence ID" value="HDL60122.1"/>
    <property type="molecule type" value="Genomic_DNA"/>
</dbReference>
<dbReference type="AlphaFoldDB" id="A0A7V0LU03"/>
<comment type="caution">
    <text evidence="3">The sequence shown here is derived from an EMBL/GenBank/DDBJ whole genome shotgun (WGS) entry which is preliminary data.</text>
</comment>
<accession>A0A7V0LU03</accession>
<dbReference type="Proteomes" id="UP000886381">
    <property type="component" value="Unassembled WGS sequence"/>
</dbReference>
<keyword evidence="1" id="KW-0175">Coiled coil</keyword>
<reference evidence="3" key="1">
    <citation type="journal article" date="2020" name="mSystems">
        <title>Genome- and Community-Level Interaction Insights into Carbon Utilization and Element Cycling Functions of Hydrothermarchaeota in Hydrothermal Sediment.</title>
        <authorList>
            <person name="Zhou Z."/>
            <person name="Liu Y."/>
            <person name="Xu W."/>
            <person name="Pan J."/>
            <person name="Luo Z.H."/>
            <person name="Li M."/>
        </authorList>
    </citation>
    <scope>NUCLEOTIDE SEQUENCE [LARGE SCALE GENOMIC DNA]</scope>
    <source>
        <strain evidence="3">HyVt-28</strain>
    </source>
</reference>
<proteinExistence type="predicted"/>
<protein>
    <submittedName>
        <fullName evidence="3">Uncharacterized protein</fullName>
    </submittedName>
</protein>
<gene>
    <name evidence="3" type="ORF">ENH14_01565</name>
</gene>